<dbReference type="PANTHER" id="PTHR43605">
    <property type="entry name" value="ACYL-COENZYME A SYNTHETASE"/>
    <property type="match status" value="1"/>
</dbReference>
<dbReference type="GeneID" id="68105929"/>
<dbReference type="GO" id="GO:0005524">
    <property type="term" value="F:ATP binding"/>
    <property type="evidence" value="ECO:0007669"/>
    <property type="project" value="UniProtKB-KW"/>
</dbReference>
<reference evidence="10 11" key="1">
    <citation type="journal article" date="2018" name="BMC Genomics">
        <title>The genome of Naegleria lovaniensis, the basis for a comparative approach to unravel pathogenicity factors of the human pathogenic amoeba N. fowleri.</title>
        <authorList>
            <person name="Liechti N."/>
            <person name="Schurch N."/>
            <person name="Bruggmann R."/>
            <person name="Wittwer M."/>
        </authorList>
    </citation>
    <scope>NUCLEOTIDE SEQUENCE [LARGE SCALE GENOMIC DNA]</scope>
    <source>
        <strain evidence="10 11">ATCC 30569</strain>
    </source>
</reference>
<proteinExistence type="inferred from homology"/>
<organism evidence="10 11">
    <name type="scientific">Naegleria lovaniensis</name>
    <name type="common">Amoeba</name>
    <dbReference type="NCBI Taxonomy" id="51637"/>
    <lineage>
        <taxon>Eukaryota</taxon>
        <taxon>Discoba</taxon>
        <taxon>Heterolobosea</taxon>
        <taxon>Tetramitia</taxon>
        <taxon>Eutetramitia</taxon>
        <taxon>Vahlkampfiidae</taxon>
        <taxon>Naegleria</taxon>
    </lineage>
</organism>
<dbReference type="InterPro" id="IPR042099">
    <property type="entry name" value="ANL_N_sf"/>
</dbReference>
<protein>
    <recommendedName>
        <fullName evidence="5">medium-chain acyl-CoA ligase</fullName>
        <ecNumber evidence="5">6.2.1.2</ecNumber>
    </recommendedName>
</protein>
<dbReference type="InterPro" id="IPR025110">
    <property type="entry name" value="AMP-bd_C"/>
</dbReference>
<dbReference type="InterPro" id="IPR045851">
    <property type="entry name" value="AMP-bd_C_sf"/>
</dbReference>
<feature type="domain" description="AMP-binding enzyme C-terminal" evidence="9">
    <location>
        <begin position="515"/>
        <end position="593"/>
    </location>
</feature>
<keyword evidence="2" id="KW-0436">Ligase</keyword>
<evidence type="ECO:0000256" key="5">
    <source>
        <dbReference type="ARBA" id="ARBA00039009"/>
    </source>
</evidence>
<dbReference type="InterPro" id="IPR051087">
    <property type="entry name" value="Mitochondrial_ACSM"/>
</dbReference>
<evidence type="ECO:0000256" key="3">
    <source>
        <dbReference type="ARBA" id="ARBA00022741"/>
    </source>
</evidence>
<dbReference type="GO" id="GO:0006633">
    <property type="term" value="P:fatty acid biosynthetic process"/>
    <property type="evidence" value="ECO:0007669"/>
    <property type="project" value="TreeGrafter"/>
</dbReference>
<feature type="compositionally biased region" description="Low complexity" evidence="7">
    <location>
        <begin position="12"/>
        <end position="28"/>
    </location>
</feature>
<evidence type="ECO:0000256" key="7">
    <source>
        <dbReference type="SAM" id="MobiDB-lite"/>
    </source>
</evidence>
<dbReference type="GO" id="GO:0006637">
    <property type="term" value="P:acyl-CoA metabolic process"/>
    <property type="evidence" value="ECO:0007669"/>
    <property type="project" value="TreeGrafter"/>
</dbReference>
<dbReference type="Gene3D" id="3.30.300.30">
    <property type="match status" value="1"/>
</dbReference>
<dbReference type="Proteomes" id="UP000816034">
    <property type="component" value="Unassembled WGS sequence"/>
</dbReference>
<accession>A0AA88H2R5</accession>
<dbReference type="EC" id="6.2.1.2" evidence="5"/>
<keyword evidence="11" id="KW-1185">Reference proteome</keyword>
<name>A0AA88H2R5_NAELO</name>
<comment type="similarity">
    <text evidence="1">Belongs to the ATP-dependent AMP-binding enzyme family.</text>
</comment>
<feature type="region of interest" description="Disordered" evidence="7">
    <location>
        <begin position="1"/>
        <end position="28"/>
    </location>
</feature>
<keyword evidence="4" id="KW-0067">ATP-binding</keyword>
<dbReference type="GO" id="GO:0031956">
    <property type="term" value="F:medium-chain fatty acid-CoA ligase activity"/>
    <property type="evidence" value="ECO:0007669"/>
    <property type="project" value="UniProtKB-EC"/>
</dbReference>
<evidence type="ECO:0000256" key="1">
    <source>
        <dbReference type="ARBA" id="ARBA00006432"/>
    </source>
</evidence>
<sequence length="611" mass="69899">MILSAVNSGPISTRNYHSKSSSSRTTSSLQQHQHSMEEYFHLGHLLCDQHIKANEHSIALNYFTEHGKFQYTYQQLSDWSLKFGEFLKSLKLQRQERVAVFLPKCPEQMIAGLAIWRNAFTYVPLFTAFGPDAVKHRVFDSQARVIITDENHVVKLEPIWKELRELGIKVIVAERGVSEVHSFRHEGEYSLPTSLNRANPEEIKFWKDAILSSSFDIISRHDESYRVKSGEGMRVDDVMVLLYTSGTTGKSKGVPVTTKSLAAFETYMKYGLHVEENDVFLNLADSGWAYGLYYNVLGLQLLGKPTYFVNRPFKPSTVYEILQNEKITNFAAAPTAYRAMKAEGLELARNYKFYIKKASSAGEPLNPEVVRFFEEIWNTRIQSHYGQTEHGMLINNHHHPEYATTNVSETTTIGTPMPGFTLTLLDDSFKEITEPYVTGHLVIDINNSPSRFFTGYWNQPEKTREKMVQSPSYPDGRYFEMTGDTAYRDNNGHYFFSGRSDDIITSCGYRIGPKEVEDCLIEHPAVRESGVVGKQDELRGEMVVAFVVLRPGYSPSKELEAELCEFVKKKLSAHQYPREIYFEEQLPATEAGKIRRNVLREKANQHVSKKY</sequence>
<dbReference type="PROSITE" id="PS00455">
    <property type="entry name" value="AMP_BINDING"/>
    <property type="match status" value="1"/>
</dbReference>
<dbReference type="PANTHER" id="PTHR43605:SF10">
    <property type="entry name" value="ACYL-COA SYNTHETASE MEDIUM CHAIN FAMILY MEMBER 3"/>
    <property type="match status" value="1"/>
</dbReference>
<evidence type="ECO:0000313" key="10">
    <source>
        <dbReference type="EMBL" id="KAG2391991.1"/>
    </source>
</evidence>
<dbReference type="FunFam" id="3.30.300.30:FF:000005">
    <property type="entry name" value="Acyl-coenzyme A synthetase ACSM5, mitochondrial"/>
    <property type="match status" value="1"/>
</dbReference>
<evidence type="ECO:0000259" key="8">
    <source>
        <dbReference type="Pfam" id="PF00501"/>
    </source>
</evidence>
<dbReference type="RefSeq" id="XP_044553885.1">
    <property type="nucleotide sequence ID" value="XM_044689356.1"/>
</dbReference>
<dbReference type="SUPFAM" id="SSF56801">
    <property type="entry name" value="Acetyl-CoA synthetase-like"/>
    <property type="match status" value="1"/>
</dbReference>
<evidence type="ECO:0000256" key="6">
    <source>
        <dbReference type="ARBA" id="ARBA00048477"/>
    </source>
</evidence>
<evidence type="ECO:0000256" key="2">
    <source>
        <dbReference type="ARBA" id="ARBA00022598"/>
    </source>
</evidence>
<dbReference type="Gene3D" id="3.40.50.12780">
    <property type="entry name" value="N-terminal domain of ligase-like"/>
    <property type="match status" value="1"/>
</dbReference>
<keyword evidence="3" id="KW-0547">Nucleotide-binding</keyword>
<dbReference type="InterPro" id="IPR000873">
    <property type="entry name" value="AMP-dep_synth/lig_dom"/>
</dbReference>
<evidence type="ECO:0000259" key="9">
    <source>
        <dbReference type="Pfam" id="PF13193"/>
    </source>
</evidence>
<comment type="catalytic activity">
    <reaction evidence="6">
        <text>a medium-chain fatty acid + ATP + CoA = a medium-chain fatty acyl-CoA + AMP + diphosphate</text>
        <dbReference type="Rhea" id="RHEA:48340"/>
        <dbReference type="ChEBI" id="CHEBI:30616"/>
        <dbReference type="ChEBI" id="CHEBI:33019"/>
        <dbReference type="ChEBI" id="CHEBI:57287"/>
        <dbReference type="ChEBI" id="CHEBI:59558"/>
        <dbReference type="ChEBI" id="CHEBI:90546"/>
        <dbReference type="ChEBI" id="CHEBI:456215"/>
        <dbReference type="EC" id="6.2.1.2"/>
    </reaction>
    <physiologicalReaction direction="left-to-right" evidence="6">
        <dbReference type="Rhea" id="RHEA:48341"/>
    </physiologicalReaction>
</comment>
<evidence type="ECO:0000256" key="4">
    <source>
        <dbReference type="ARBA" id="ARBA00022840"/>
    </source>
</evidence>
<feature type="compositionally biased region" description="Polar residues" evidence="7">
    <location>
        <begin position="1"/>
        <end position="11"/>
    </location>
</feature>
<dbReference type="GO" id="GO:0004321">
    <property type="term" value="F:fatty-acyl-CoA synthase activity"/>
    <property type="evidence" value="ECO:0007669"/>
    <property type="project" value="TreeGrafter"/>
</dbReference>
<evidence type="ECO:0000313" key="11">
    <source>
        <dbReference type="Proteomes" id="UP000816034"/>
    </source>
</evidence>
<dbReference type="EMBL" id="PYSW02000006">
    <property type="protein sequence ID" value="KAG2391991.1"/>
    <property type="molecule type" value="Genomic_DNA"/>
</dbReference>
<gene>
    <name evidence="10" type="ORF">C9374_013476</name>
</gene>
<dbReference type="Pfam" id="PF00501">
    <property type="entry name" value="AMP-binding"/>
    <property type="match status" value="1"/>
</dbReference>
<dbReference type="AlphaFoldDB" id="A0AA88H2R5"/>
<dbReference type="InterPro" id="IPR020845">
    <property type="entry name" value="AMP-binding_CS"/>
</dbReference>
<comment type="caution">
    <text evidence="10">The sequence shown here is derived from an EMBL/GenBank/DDBJ whole genome shotgun (WGS) entry which is preliminary data.</text>
</comment>
<feature type="domain" description="AMP-dependent synthetase/ligase" evidence="8">
    <location>
        <begin position="50"/>
        <end position="446"/>
    </location>
</feature>
<dbReference type="Pfam" id="PF13193">
    <property type="entry name" value="AMP-binding_C"/>
    <property type="match status" value="1"/>
</dbReference>